<dbReference type="EMBL" id="CP035758">
    <property type="protein sequence ID" value="QBD78363.1"/>
    <property type="molecule type" value="Genomic_DNA"/>
</dbReference>
<dbReference type="OrthoDB" id="3399139at2"/>
<dbReference type="PANTHER" id="PTHR31902:SF22">
    <property type="entry name" value="SLL1203 PROTEIN"/>
    <property type="match status" value="1"/>
</dbReference>
<dbReference type="Pfam" id="PF06999">
    <property type="entry name" value="Suc_Fer-like"/>
    <property type="match status" value="1"/>
</dbReference>
<dbReference type="CDD" id="cd03062">
    <property type="entry name" value="TRX_Fd_Sucrase"/>
    <property type="match status" value="1"/>
</dbReference>
<protein>
    <recommendedName>
        <fullName evidence="3">Sucrase ferredoxin</fullName>
    </recommendedName>
</protein>
<evidence type="ECO:0000313" key="2">
    <source>
        <dbReference type="Proteomes" id="UP000290365"/>
    </source>
</evidence>
<sequence>MRERQFCAQVSRDAREPFIGTAPRVDCWLLLEYTGAWAPYEIMIEQSSLSTQVKEWILHAGIALPHFRLQFIRQHTRPLQTINCFVAISREDRQALYKFSLSSYEDLLELNLAAILQGHPTYSQYICDEPLFLVCTHGKQDQCCAKFGMPIYTELAQQVADFTWHTSHVGGDKFAANIVCLPYGIYYSRVLRSEVEAIIASFRQGEIYIRKYRGRTSYPPTGQAADYFLRRITHIYDLQAFRLLAIDYETDDIARISFIDLANNIIHHIYVSIALREVVSYSTCKGRVESATYHYQLHKHDMLEPIIAGNTTR</sequence>
<evidence type="ECO:0000313" key="1">
    <source>
        <dbReference type="EMBL" id="QBD78363.1"/>
    </source>
</evidence>
<name>A0A4P6JSV6_KTERU</name>
<gene>
    <name evidence="1" type="ORF">EPA93_21115</name>
</gene>
<accession>A0A4P6JSV6</accession>
<keyword evidence="2" id="KW-1185">Reference proteome</keyword>
<dbReference type="RefSeq" id="WP_129889416.1">
    <property type="nucleotide sequence ID" value="NZ_CP035758.1"/>
</dbReference>
<dbReference type="AlphaFoldDB" id="A0A4P6JSV6"/>
<organism evidence="1 2">
    <name type="scientific">Ktedonosporobacter rubrisoli</name>
    <dbReference type="NCBI Taxonomy" id="2509675"/>
    <lineage>
        <taxon>Bacteria</taxon>
        <taxon>Bacillati</taxon>
        <taxon>Chloroflexota</taxon>
        <taxon>Ktedonobacteria</taxon>
        <taxon>Ktedonobacterales</taxon>
        <taxon>Ktedonosporobacteraceae</taxon>
        <taxon>Ktedonosporobacter</taxon>
    </lineage>
</organism>
<dbReference type="SUPFAM" id="SSF52833">
    <property type="entry name" value="Thioredoxin-like"/>
    <property type="match status" value="1"/>
</dbReference>
<dbReference type="Proteomes" id="UP000290365">
    <property type="component" value="Chromosome"/>
</dbReference>
<reference evidence="1 2" key="1">
    <citation type="submission" date="2019-01" db="EMBL/GenBank/DDBJ databases">
        <title>Ktedonosporobacter rubrisoli SCAWS-G2.</title>
        <authorList>
            <person name="Huang Y."/>
            <person name="Yan B."/>
        </authorList>
    </citation>
    <scope>NUCLEOTIDE SEQUENCE [LARGE SCALE GENOMIC DNA]</scope>
    <source>
        <strain evidence="1 2">SCAWS-G2</strain>
    </source>
</reference>
<dbReference type="Gene3D" id="3.40.30.10">
    <property type="entry name" value="Glutaredoxin"/>
    <property type="match status" value="1"/>
</dbReference>
<dbReference type="InterPro" id="IPR036249">
    <property type="entry name" value="Thioredoxin-like_sf"/>
</dbReference>
<evidence type="ECO:0008006" key="3">
    <source>
        <dbReference type="Google" id="ProtNLM"/>
    </source>
</evidence>
<dbReference type="PANTHER" id="PTHR31902">
    <property type="entry name" value="ACTIN PATCHES DISTAL PROTEIN 1"/>
    <property type="match status" value="1"/>
</dbReference>
<dbReference type="KEGG" id="kbs:EPA93_21115"/>
<dbReference type="InterPro" id="IPR009737">
    <property type="entry name" value="Aim32/Apd1-like"/>
</dbReference>
<proteinExistence type="predicted"/>